<gene>
    <name evidence="2" type="ORF">HKW67_20195</name>
</gene>
<evidence type="ECO:0000313" key="2">
    <source>
        <dbReference type="EMBL" id="QJR37674.1"/>
    </source>
</evidence>
<organism evidence="2 3">
    <name type="scientific">Gemmatimonas groenlandica</name>
    <dbReference type="NCBI Taxonomy" id="2732249"/>
    <lineage>
        <taxon>Bacteria</taxon>
        <taxon>Pseudomonadati</taxon>
        <taxon>Gemmatimonadota</taxon>
        <taxon>Gemmatimonadia</taxon>
        <taxon>Gemmatimonadales</taxon>
        <taxon>Gemmatimonadaceae</taxon>
        <taxon>Gemmatimonas</taxon>
    </lineage>
</organism>
<feature type="region of interest" description="Disordered" evidence="1">
    <location>
        <begin position="1"/>
        <end position="28"/>
    </location>
</feature>
<protein>
    <submittedName>
        <fullName evidence="2">Gluconate 2-dehydrogenase subunit 3 family protein</fullName>
    </submittedName>
</protein>
<evidence type="ECO:0000313" key="3">
    <source>
        <dbReference type="Proteomes" id="UP000500938"/>
    </source>
</evidence>
<dbReference type="PROSITE" id="PS51318">
    <property type="entry name" value="TAT"/>
    <property type="match status" value="1"/>
</dbReference>
<feature type="compositionally biased region" description="Acidic residues" evidence="1">
    <location>
        <begin position="1"/>
        <end position="14"/>
    </location>
</feature>
<dbReference type="InterPro" id="IPR006311">
    <property type="entry name" value="TAT_signal"/>
</dbReference>
<dbReference type="Proteomes" id="UP000500938">
    <property type="component" value="Chromosome"/>
</dbReference>
<dbReference type="EMBL" id="CP053085">
    <property type="protein sequence ID" value="QJR37674.1"/>
    <property type="molecule type" value="Genomic_DNA"/>
</dbReference>
<reference evidence="2 3" key="1">
    <citation type="submission" date="2020-05" db="EMBL/GenBank/DDBJ databases">
        <title>Complete genome sequence of Gemmatimonas greenlandica TET16.</title>
        <authorList>
            <person name="Zeng Y."/>
        </authorList>
    </citation>
    <scope>NUCLEOTIDE SEQUENCE [LARGE SCALE GENOMIC DNA]</scope>
    <source>
        <strain evidence="2 3">TET16</strain>
    </source>
</reference>
<accession>A0A6M4IRZ3</accession>
<sequence length="240" mass="26000">MRDDVNEETNDTANDEPKPAGQGMTRRDTLKAMAAAAMVPMLPAPSSAAPVAPVPRAPLPMLDEASQAKRKGPRGTPSDPVLQVAKADWPMRLQLREMTTLGALCDMIIPADAKSPSASAVGAPAYINEWASRPGGDASLVRVRGGLAWLDREANTRFGKRFHLATTAQRTAICDDICYLPKAKPEHQFAAQFFDTIRDQTATAFYTTPQGWKDLGYIGNVAIPKFEGPNAEIRRKIGLE</sequence>
<keyword evidence="3" id="KW-1185">Reference proteome</keyword>
<name>A0A6M4IRZ3_9BACT</name>
<dbReference type="AlphaFoldDB" id="A0A6M4IRZ3"/>
<evidence type="ECO:0000256" key="1">
    <source>
        <dbReference type="SAM" id="MobiDB-lite"/>
    </source>
</evidence>
<dbReference type="Pfam" id="PF13618">
    <property type="entry name" value="Gluconate_2-dh3"/>
    <property type="match status" value="1"/>
</dbReference>
<dbReference type="KEGG" id="ggr:HKW67_20195"/>
<dbReference type="RefSeq" id="WP_171227109.1">
    <property type="nucleotide sequence ID" value="NZ_CP053085.1"/>
</dbReference>
<dbReference type="InterPro" id="IPR027056">
    <property type="entry name" value="Gluconate_2DH_su3"/>
</dbReference>
<proteinExistence type="predicted"/>